<organism evidence="2 3">
    <name type="scientific">Eschrichtius robustus</name>
    <name type="common">California gray whale</name>
    <name type="synonym">Eschrichtius gibbosus</name>
    <dbReference type="NCBI Taxonomy" id="9764"/>
    <lineage>
        <taxon>Eukaryota</taxon>
        <taxon>Metazoa</taxon>
        <taxon>Chordata</taxon>
        <taxon>Craniata</taxon>
        <taxon>Vertebrata</taxon>
        <taxon>Euteleostomi</taxon>
        <taxon>Mammalia</taxon>
        <taxon>Eutheria</taxon>
        <taxon>Laurasiatheria</taxon>
        <taxon>Artiodactyla</taxon>
        <taxon>Whippomorpha</taxon>
        <taxon>Cetacea</taxon>
        <taxon>Mysticeti</taxon>
        <taxon>Eschrichtiidae</taxon>
        <taxon>Eschrichtius</taxon>
    </lineage>
</organism>
<dbReference type="AlphaFoldDB" id="A0AB34HNZ4"/>
<protein>
    <submittedName>
        <fullName evidence="2">Uncharacterized protein</fullName>
    </submittedName>
</protein>
<evidence type="ECO:0000313" key="2">
    <source>
        <dbReference type="EMBL" id="KAJ8792274.1"/>
    </source>
</evidence>
<evidence type="ECO:0000256" key="1">
    <source>
        <dbReference type="SAM" id="MobiDB-lite"/>
    </source>
</evidence>
<sequence length="282" mass="28985">MRAFAQLSSDAADQALRAATGHSGAEDEASGPACCSVRSRGTGKVAGEGLDTAVTPPPHRRPPPQAIQSEFGAPVSVGTRSPPRTLPGKGVGRLHPGEPKGGAAWLVPRGQRGGRREGAGREPERREPAVPTGVLHTPEASRCGPRPAPSRIEAGAATRTATLSSPKPTNQPAGSDGSGVRALVSGMSGADPVLNFRKGRWDSFDSGGQGRTGARALSCPLGLALRRQNSSWGSCRRFPPGKGMAAAAPGLFIRKVPSAPIGPRPGCQRESWLAIGPAHVRP</sequence>
<feature type="compositionally biased region" description="Polar residues" evidence="1">
    <location>
        <begin position="159"/>
        <end position="173"/>
    </location>
</feature>
<keyword evidence="3" id="KW-1185">Reference proteome</keyword>
<feature type="region of interest" description="Disordered" evidence="1">
    <location>
        <begin position="16"/>
        <end position="184"/>
    </location>
</feature>
<name>A0AB34HNZ4_ESCRO</name>
<reference evidence="2 3" key="1">
    <citation type="submission" date="2022-11" db="EMBL/GenBank/DDBJ databases">
        <title>Whole genome sequence of Eschrichtius robustus ER-17-0199.</title>
        <authorList>
            <person name="Bruniche-Olsen A."/>
            <person name="Black A.N."/>
            <person name="Fields C.J."/>
            <person name="Walden K."/>
            <person name="Dewoody J.A."/>
        </authorList>
    </citation>
    <scope>NUCLEOTIDE SEQUENCE [LARGE SCALE GENOMIC DNA]</scope>
    <source>
        <strain evidence="2">ER-17-0199</strain>
        <tissue evidence="2">Blubber</tissue>
    </source>
</reference>
<feature type="compositionally biased region" description="Basic and acidic residues" evidence="1">
    <location>
        <begin position="114"/>
        <end position="128"/>
    </location>
</feature>
<dbReference type="Proteomes" id="UP001159641">
    <property type="component" value="Unassembled WGS sequence"/>
</dbReference>
<gene>
    <name evidence="2" type="ORF">J1605_019966</name>
</gene>
<evidence type="ECO:0000313" key="3">
    <source>
        <dbReference type="Proteomes" id="UP001159641"/>
    </source>
</evidence>
<proteinExistence type="predicted"/>
<accession>A0AB34HNZ4</accession>
<comment type="caution">
    <text evidence="2">The sequence shown here is derived from an EMBL/GenBank/DDBJ whole genome shotgun (WGS) entry which is preliminary data.</text>
</comment>
<dbReference type="EMBL" id="JAIQCJ010001128">
    <property type="protein sequence ID" value="KAJ8792274.1"/>
    <property type="molecule type" value="Genomic_DNA"/>
</dbReference>